<keyword evidence="3" id="KW-0547">Nucleotide-binding</keyword>
<gene>
    <name evidence="7" type="ORF">ABAZ39_02225</name>
</gene>
<dbReference type="InterPro" id="IPR003593">
    <property type="entry name" value="AAA+_ATPase"/>
</dbReference>
<dbReference type="AlphaFoldDB" id="A0A060DJH4"/>
<dbReference type="Proteomes" id="UP000027186">
    <property type="component" value="Chromosome"/>
</dbReference>
<comment type="similarity">
    <text evidence="1">Belongs to the ABC transporter superfamily.</text>
</comment>
<dbReference type="InterPro" id="IPR003439">
    <property type="entry name" value="ABC_transporter-like_ATP-bd"/>
</dbReference>
<dbReference type="KEGG" id="abq:ABAZ39_02225"/>
<evidence type="ECO:0000259" key="6">
    <source>
        <dbReference type="PROSITE" id="PS50893"/>
    </source>
</evidence>
<keyword evidence="4 7" id="KW-0067">ATP-binding</keyword>
<organism evidence="7 8">
    <name type="scientific">Azospirillum argentinense</name>
    <dbReference type="NCBI Taxonomy" id="2970906"/>
    <lineage>
        <taxon>Bacteria</taxon>
        <taxon>Pseudomonadati</taxon>
        <taxon>Pseudomonadota</taxon>
        <taxon>Alphaproteobacteria</taxon>
        <taxon>Rhodospirillales</taxon>
        <taxon>Azospirillaceae</taxon>
        <taxon>Azospirillum</taxon>
    </lineage>
</organism>
<dbReference type="GO" id="GO:0005524">
    <property type="term" value="F:ATP binding"/>
    <property type="evidence" value="ECO:0007669"/>
    <property type="project" value="UniProtKB-KW"/>
</dbReference>
<name>A0A060DJH4_9PROT</name>
<dbReference type="InterPro" id="IPR052156">
    <property type="entry name" value="BCAA_Transport_ATP-bd_LivF"/>
</dbReference>
<dbReference type="CDD" id="cd03224">
    <property type="entry name" value="ABC_TM1139_LivF_branched"/>
    <property type="match status" value="1"/>
</dbReference>
<dbReference type="PANTHER" id="PTHR43820:SF2">
    <property type="entry name" value="ABC TRANSPORTER ATP-BINDING PROTEIN"/>
    <property type="match status" value="1"/>
</dbReference>
<dbReference type="Gene3D" id="3.40.50.300">
    <property type="entry name" value="P-loop containing nucleotide triphosphate hydrolases"/>
    <property type="match status" value="1"/>
</dbReference>
<dbReference type="PROSITE" id="PS50893">
    <property type="entry name" value="ABC_TRANSPORTER_2"/>
    <property type="match status" value="1"/>
</dbReference>
<sequence length="233" mass="24987">MLRVADLTAAYGSSQALFGMELSVDAGEAVTLMGRNGMGKTTTIKAIMGLVAPTGGSIAFEGTEIAGRPPHRIARAGIALVPEGRQVFPTLTVRENLIATAANRFARRDPWTVERVHALFPRLAERAGNLARNLSGGEQQMLAVGRALMTNPKLLILDEATEGLAPLVRQEIWDCLARLKDEGQAILVVDKNVHALAALADRHHVIEKGRLVWSGSSAALLADPTLKERYLGV</sequence>
<reference evidence="7 8" key="1">
    <citation type="journal article" date="2014" name="Genome Announc.">
        <title>Complete Genome Sequence of the Model Rhizosphere Strain Azospirillum brasilense Az39, Successfully Applied in Agriculture.</title>
        <authorList>
            <person name="Rivera D."/>
            <person name="Revale S."/>
            <person name="Molina R."/>
            <person name="Gualpa J."/>
            <person name="Puente M."/>
            <person name="Maroniche G."/>
            <person name="Paris G."/>
            <person name="Baker D."/>
            <person name="Clavijo B."/>
            <person name="McLay K."/>
            <person name="Spaepen S."/>
            <person name="Perticari A."/>
            <person name="Vazquez M."/>
            <person name="Wisniewski-Dye F."/>
            <person name="Watkins C."/>
            <person name="Martinez-Abarca F."/>
            <person name="Vanderleyden J."/>
            <person name="Cassan F."/>
        </authorList>
    </citation>
    <scope>NUCLEOTIDE SEQUENCE [LARGE SCALE GENOMIC DNA]</scope>
    <source>
        <strain evidence="7 8">Az39</strain>
    </source>
</reference>
<dbReference type="SUPFAM" id="SSF52540">
    <property type="entry name" value="P-loop containing nucleoside triphosphate hydrolases"/>
    <property type="match status" value="1"/>
</dbReference>
<evidence type="ECO:0000313" key="8">
    <source>
        <dbReference type="Proteomes" id="UP000027186"/>
    </source>
</evidence>
<keyword evidence="5" id="KW-0029">Amino-acid transport</keyword>
<dbReference type="PROSITE" id="PS00211">
    <property type="entry name" value="ABC_TRANSPORTER_1"/>
    <property type="match status" value="1"/>
</dbReference>
<dbReference type="Pfam" id="PF00005">
    <property type="entry name" value="ABC_tran"/>
    <property type="match status" value="1"/>
</dbReference>
<dbReference type="GO" id="GO:0015658">
    <property type="term" value="F:branched-chain amino acid transmembrane transporter activity"/>
    <property type="evidence" value="ECO:0007669"/>
    <property type="project" value="TreeGrafter"/>
</dbReference>
<keyword evidence="2" id="KW-0813">Transport</keyword>
<dbReference type="PANTHER" id="PTHR43820">
    <property type="entry name" value="HIGH-AFFINITY BRANCHED-CHAIN AMINO ACID TRANSPORT ATP-BINDING PROTEIN LIVF"/>
    <property type="match status" value="1"/>
</dbReference>
<evidence type="ECO:0000256" key="2">
    <source>
        <dbReference type="ARBA" id="ARBA00022448"/>
    </source>
</evidence>
<proteinExistence type="inferred from homology"/>
<evidence type="ECO:0000256" key="5">
    <source>
        <dbReference type="ARBA" id="ARBA00022970"/>
    </source>
</evidence>
<dbReference type="InterPro" id="IPR017871">
    <property type="entry name" value="ABC_transporter-like_CS"/>
</dbReference>
<evidence type="ECO:0000256" key="4">
    <source>
        <dbReference type="ARBA" id="ARBA00022840"/>
    </source>
</evidence>
<evidence type="ECO:0000256" key="3">
    <source>
        <dbReference type="ARBA" id="ARBA00022741"/>
    </source>
</evidence>
<evidence type="ECO:0000256" key="1">
    <source>
        <dbReference type="ARBA" id="ARBA00005417"/>
    </source>
</evidence>
<accession>A0A060DJH4</accession>
<dbReference type="RefSeq" id="WP_038526278.1">
    <property type="nucleotide sequence ID" value="NZ_CP007793.1"/>
</dbReference>
<dbReference type="EMBL" id="CP007793">
    <property type="protein sequence ID" value="AIB10854.1"/>
    <property type="molecule type" value="Genomic_DNA"/>
</dbReference>
<dbReference type="GO" id="GO:0015807">
    <property type="term" value="P:L-amino acid transport"/>
    <property type="evidence" value="ECO:0007669"/>
    <property type="project" value="TreeGrafter"/>
</dbReference>
<feature type="domain" description="ABC transporter" evidence="6">
    <location>
        <begin position="2"/>
        <end position="233"/>
    </location>
</feature>
<dbReference type="SMART" id="SM00382">
    <property type="entry name" value="AAA"/>
    <property type="match status" value="1"/>
</dbReference>
<evidence type="ECO:0000313" key="7">
    <source>
        <dbReference type="EMBL" id="AIB10854.1"/>
    </source>
</evidence>
<dbReference type="InterPro" id="IPR027417">
    <property type="entry name" value="P-loop_NTPase"/>
</dbReference>
<dbReference type="GO" id="GO:0016887">
    <property type="term" value="F:ATP hydrolysis activity"/>
    <property type="evidence" value="ECO:0007669"/>
    <property type="project" value="InterPro"/>
</dbReference>
<protein>
    <submittedName>
        <fullName evidence="7">ABC transporter ATP-binding protein</fullName>
    </submittedName>
</protein>